<evidence type="ECO:0000313" key="3">
    <source>
        <dbReference type="EMBL" id="PWU43292.1"/>
    </source>
</evidence>
<dbReference type="Gene3D" id="2.80.10.50">
    <property type="match status" value="1"/>
</dbReference>
<dbReference type="EMBL" id="QGSV01000463">
    <property type="protein sequence ID" value="PWU43292.1"/>
    <property type="molecule type" value="Genomic_DNA"/>
</dbReference>
<dbReference type="InterPro" id="IPR000772">
    <property type="entry name" value="Ricin_B_lectin"/>
</dbReference>
<sequence>TITAAAPSPTAAPTTAAAPAGGPKVFRAATSGLCVGVTGDDPEGADAQLADCTGGPEQQWVATPVGADVFVLVNAATGKCLDVDGQRTDDGVDVQQWSCNGQPNQQWRLTPTGAGPVLLVAVHSGKCAQVDDAGTEAGDQLEQAPCSGAADQQWTVG</sequence>
<feature type="domain" description="Ricin B lectin" evidence="2">
    <location>
        <begin position="22"/>
        <end position="157"/>
    </location>
</feature>
<dbReference type="InterPro" id="IPR035992">
    <property type="entry name" value="Ricin_B-like_lectins"/>
</dbReference>
<proteinExistence type="predicted"/>
<name>A0A317JV41_9ACTN</name>
<dbReference type="CDD" id="cd00161">
    <property type="entry name" value="beta-trefoil_Ricin-like"/>
    <property type="match status" value="1"/>
</dbReference>
<dbReference type="AlphaFoldDB" id="A0A317JV41"/>
<evidence type="ECO:0000259" key="2">
    <source>
        <dbReference type="SMART" id="SM00458"/>
    </source>
</evidence>
<dbReference type="SMART" id="SM00458">
    <property type="entry name" value="RICIN"/>
    <property type="match status" value="1"/>
</dbReference>
<reference evidence="4" key="1">
    <citation type="submission" date="2018-05" db="EMBL/GenBank/DDBJ databases">
        <title>Micromonospora globispora sp. nov. and Micromonospora rugosa sp. nov., isolated from marine sediment.</title>
        <authorList>
            <person name="Carro L."/>
            <person name="Aysel V."/>
            <person name="Cetin D."/>
            <person name="Igual J.M."/>
            <person name="Klenk H.-P."/>
            <person name="Trujillo M.E."/>
            <person name="Sahin N."/>
        </authorList>
    </citation>
    <scope>NUCLEOTIDE SEQUENCE [LARGE SCALE GENOMIC DNA]</scope>
    <source>
        <strain evidence="4">S2904</strain>
    </source>
</reference>
<dbReference type="Proteomes" id="UP000245683">
    <property type="component" value="Unassembled WGS sequence"/>
</dbReference>
<feature type="compositionally biased region" description="Low complexity" evidence="1">
    <location>
        <begin position="1"/>
        <end position="20"/>
    </location>
</feature>
<dbReference type="Pfam" id="PF00652">
    <property type="entry name" value="Ricin_B_lectin"/>
    <property type="match status" value="1"/>
</dbReference>
<keyword evidence="4" id="KW-1185">Reference proteome</keyword>
<dbReference type="RefSeq" id="WP_165823294.1">
    <property type="nucleotide sequence ID" value="NZ_QGSV01000463.1"/>
</dbReference>
<accession>A0A317JV41</accession>
<protein>
    <recommendedName>
        <fullName evidence="2">Ricin B lectin domain-containing protein</fullName>
    </recommendedName>
</protein>
<dbReference type="PROSITE" id="PS50231">
    <property type="entry name" value="RICIN_B_LECTIN"/>
    <property type="match status" value="1"/>
</dbReference>
<feature type="region of interest" description="Disordered" evidence="1">
    <location>
        <begin position="1"/>
        <end position="22"/>
    </location>
</feature>
<dbReference type="SUPFAM" id="SSF50370">
    <property type="entry name" value="Ricin B-like lectins"/>
    <property type="match status" value="1"/>
</dbReference>
<gene>
    <name evidence="3" type="ORF">DLJ46_32145</name>
</gene>
<evidence type="ECO:0000256" key="1">
    <source>
        <dbReference type="SAM" id="MobiDB-lite"/>
    </source>
</evidence>
<feature type="non-terminal residue" evidence="3">
    <location>
        <position position="1"/>
    </location>
</feature>
<evidence type="ECO:0000313" key="4">
    <source>
        <dbReference type="Proteomes" id="UP000245683"/>
    </source>
</evidence>
<organism evidence="3 4">
    <name type="scientific">Micromonospora globispora</name>
    <dbReference type="NCBI Taxonomy" id="1450148"/>
    <lineage>
        <taxon>Bacteria</taxon>
        <taxon>Bacillati</taxon>
        <taxon>Actinomycetota</taxon>
        <taxon>Actinomycetes</taxon>
        <taxon>Micromonosporales</taxon>
        <taxon>Micromonosporaceae</taxon>
        <taxon>Micromonospora</taxon>
    </lineage>
</organism>
<comment type="caution">
    <text evidence="3">The sequence shown here is derived from an EMBL/GenBank/DDBJ whole genome shotgun (WGS) entry which is preliminary data.</text>
</comment>